<evidence type="ECO:0000256" key="1">
    <source>
        <dbReference type="SAM" id="Phobius"/>
    </source>
</evidence>
<keyword evidence="2" id="KW-0732">Signal</keyword>
<dbReference type="Proteomes" id="UP000230179">
    <property type="component" value="Unassembled WGS sequence"/>
</dbReference>
<feature type="transmembrane region" description="Helical" evidence="1">
    <location>
        <begin position="66"/>
        <end position="87"/>
    </location>
</feature>
<dbReference type="Pfam" id="PF20334">
    <property type="entry name" value="DUF6629"/>
    <property type="match status" value="1"/>
</dbReference>
<feature type="chain" id="PRO_5013950635" evidence="2">
    <location>
        <begin position="20"/>
        <end position="206"/>
    </location>
</feature>
<feature type="signal peptide" evidence="2">
    <location>
        <begin position="1"/>
        <end position="19"/>
    </location>
</feature>
<evidence type="ECO:0000256" key="2">
    <source>
        <dbReference type="SAM" id="SignalP"/>
    </source>
</evidence>
<protein>
    <submittedName>
        <fullName evidence="3">Uncharacterized protein</fullName>
    </submittedName>
</protein>
<feature type="transmembrane region" description="Helical" evidence="1">
    <location>
        <begin position="160"/>
        <end position="178"/>
    </location>
</feature>
<evidence type="ECO:0000313" key="4">
    <source>
        <dbReference type="Proteomes" id="UP000230179"/>
    </source>
</evidence>
<dbReference type="InterPro" id="IPR046737">
    <property type="entry name" value="DUF6629"/>
</dbReference>
<keyword evidence="1" id="KW-0472">Membrane</keyword>
<dbReference type="AlphaFoldDB" id="A0A2H0UAP4"/>
<organism evidence="3 4">
    <name type="scientific">Candidatus Kaiserbacteria bacterium CG10_big_fil_rev_8_21_14_0_10_56_12</name>
    <dbReference type="NCBI Taxonomy" id="1974611"/>
    <lineage>
        <taxon>Bacteria</taxon>
        <taxon>Candidatus Kaiseribacteriota</taxon>
    </lineage>
</organism>
<accession>A0A2H0UAP4</accession>
<dbReference type="EMBL" id="PFBL01000003">
    <property type="protein sequence ID" value="PIR83457.1"/>
    <property type="molecule type" value="Genomic_DNA"/>
</dbReference>
<feature type="transmembrane region" description="Helical" evidence="1">
    <location>
        <begin position="137"/>
        <end position="155"/>
    </location>
</feature>
<keyword evidence="1" id="KW-1133">Transmembrane helix</keyword>
<gene>
    <name evidence="3" type="ORF">COU19_00315</name>
</gene>
<name>A0A2H0UAP4_9BACT</name>
<evidence type="ECO:0000313" key="3">
    <source>
        <dbReference type="EMBL" id="PIR83457.1"/>
    </source>
</evidence>
<reference evidence="4" key="1">
    <citation type="submission" date="2017-09" db="EMBL/GenBank/DDBJ databases">
        <title>Depth-based differentiation of microbial function through sediment-hosted aquifers and enrichment of novel symbionts in the deep terrestrial subsurface.</title>
        <authorList>
            <person name="Probst A.J."/>
            <person name="Ladd B."/>
            <person name="Jarett J.K."/>
            <person name="Geller-Mcgrath D.E."/>
            <person name="Sieber C.M.K."/>
            <person name="Emerson J.B."/>
            <person name="Anantharaman K."/>
            <person name="Thomas B.C."/>
            <person name="Malmstrom R."/>
            <person name="Stieglmeier M."/>
            <person name="Klingl A."/>
            <person name="Woyke T."/>
            <person name="Ryan C.M."/>
            <person name="Banfield J.F."/>
        </authorList>
    </citation>
    <scope>NUCLEOTIDE SEQUENCE [LARGE SCALE GENOMIC DNA]</scope>
</reference>
<feature type="transmembrane region" description="Helical" evidence="1">
    <location>
        <begin position="99"/>
        <end position="117"/>
    </location>
</feature>
<proteinExistence type="predicted"/>
<sequence>MCFSATASLVAGTALTATGAVTIAKTKHARELPFTSMPLIFGLQQLTDGVAWLSFNNPFLHTLTGYGYAFFAYLLWPVLIPFSVWMIEPNPRRRRYLRIFLALGIIVSLYALYLMLSGPVTARVINECIRYDTYYPYSLWMFGVYLVATSGSCFVSSRRLINLFGVLTLISVAVAAWFYLETFSSVWCFFASLLSFLVYWYVRDSR</sequence>
<comment type="caution">
    <text evidence="3">The sequence shown here is derived from an EMBL/GenBank/DDBJ whole genome shotgun (WGS) entry which is preliminary data.</text>
</comment>
<keyword evidence="1" id="KW-0812">Transmembrane</keyword>
<feature type="transmembrane region" description="Helical" evidence="1">
    <location>
        <begin position="184"/>
        <end position="202"/>
    </location>
</feature>